<feature type="domain" description="Reverse transcriptase zinc-binding" evidence="2">
    <location>
        <begin position="147"/>
        <end position="221"/>
    </location>
</feature>
<dbReference type="Pfam" id="PF13966">
    <property type="entry name" value="zf-RVT"/>
    <property type="match status" value="1"/>
</dbReference>
<dbReference type="PANTHER" id="PTHR47723:SF23">
    <property type="entry name" value="REVERSE TRANSCRIPTASE-LIKE PROTEIN"/>
    <property type="match status" value="1"/>
</dbReference>
<dbReference type="Proteomes" id="UP001415857">
    <property type="component" value="Unassembled WGS sequence"/>
</dbReference>
<organism evidence="3 4">
    <name type="scientific">Liquidambar formosana</name>
    <name type="common">Formosan gum</name>
    <dbReference type="NCBI Taxonomy" id="63359"/>
    <lineage>
        <taxon>Eukaryota</taxon>
        <taxon>Viridiplantae</taxon>
        <taxon>Streptophyta</taxon>
        <taxon>Embryophyta</taxon>
        <taxon>Tracheophyta</taxon>
        <taxon>Spermatophyta</taxon>
        <taxon>Magnoliopsida</taxon>
        <taxon>eudicotyledons</taxon>
        <taxon>Gunneridae</taxon>
        <taxon>Pentapetalae</taxon>
        <taxon>Saxifragales</taxon>
        <taxon>Altingiaceae</taxon>
        <taxon>Liquidambar</taxon>
    </lineage>
</organism>
<dbReference type="InterPro" id="IPR044730">
    <property type="entry name" value="RNase_H-like_dom_plant"/>
</dbReference>
<accession>A0AAP0RY26</accession>
<dbReference type="EMBL" id="JBBPBK010000004">
    <property type="protein sequence ID" value="KAK9287181.1"/>
    <property type="molecule type" value="Genomic_DNA"/>
</dbReference>
<evidence type="ECO:0008006" key="5">
    <source>
        <dbReference type="Google" id="ProtNLM"/>
    </source>
</evidence>
<gene>
    <name evidence="3" type="ORF">L1049_015592</name>
</gene>
<sequence length="379" mass="42788">MLKLAWTFTSSPSQGAQFLCHRFLRAHHNIISYHTRSSIWIGIKKMLPLLLLHSQWSIGKGESVNFWKDNWLGQPVCDELNIDQALLPHLNASVSSFICNDSWALPSNFMSTYPELSNIIQGVPISIYNEEDQFIWTGSSSGSVELHSTYAHLHDHRPVVFWGKAIWSPTIAPRRSLLLWRLFNDALPTDDKLISCGMIIVSCCFLCKSPSHAETISHLFWDFNTDGAAKGNPGPAGYGAIFRNYRGFVLGAFCDTLGVSSSVAAELMAVLKAVDVAWHRGWHFLWIECDSSLIPNFLSNGHPSIPFLFRVVWSNCLHRLTHITYRYSHIFREGNCSANKLVNKGVSVQSFSWWSSTPDFLAADISQDCNGMLRYRFVV</sequence>
<dbReference type="InterPro" id="IPR002156">
    <property type="entry name" value="RNaseH_domain"/>
</dbReference>
<feature type="domain" description="RNase H type-1" evidence="1">
    <location>
        <begin position="224"/>
        <end position="344"/>
    </location>
</feature>
<proteinExistence type="predicted"/>
<dbReference type="AlphaFoldDB" id="A0AAP0RY26"/>
<evidence type="ECO:0000259" key="1">
    <source>
        <dbReference type="Pfam" id="PF13456"/>
    </source>
</evidence>
<dbReference type="Gene3D" id="3.30.420.10">
    <property type="entry name" value="Ribonuclease H-like superfamily/Ribonuclease H"/>
    <property type="match status" value="1"/>
</dbReference>
<dbReference type="GO" id="GO:0004523">
    <property type="term" value="F:RNA-DNA hybrid ribonuclease activity"/>
    <property type="evidence" value="ECO:0007669"/>
    <property type="project" value="InterPro"/>
</dbReference>
<dbReference type="PANTHER" id="PTHR47723">
    <property type="entry name" value="OS05G0353850 PROTEIN"/>
    <property type="match status" value="1"/>
</dbReference>
<reference evidence="3 4" key="1">
    <citation type="journal article" date="2024" name="Plant J.">
        <title>Genome sequences and population genomics reveal climatic adaptation and genomic divergence between two closely related sweetgum species.</title>
        <authorList>
            <person name="Xu W.Q."/>
            <person name="Ren C.Q."/>
            <person name="Zhang X.Y."/>
            <person name="Comes H.P."/>
            <person name="Liu X.H."/>
            <person name="Li Y.G."/>
            <person name="Kettle C.J."/>
            <person name="Jalonen R."/>
            <person name="Gaisberger H."/>
            <person name="Ma Y.Z."/>
            <person name="Qiu Y.X."/>
        </authorList>
    </citation>
    <scope>NUCLEOTIDE SEQUENCE [LARGE SCALE GENOMIC DNA]</scope>
    <source>
        <strain evidence="3">Hangzhou</strain>
    </source>
</reference>
<dbReference type="InterPro" id="IPR026960">
    <property type="entry name" value="RVT-Znf"/>
</dbReference>
<dbReference type="Pfam" id="PF13456">
    <property type="entry name" value="RVT_3"/>
    <property type="match status" value="1"/>
</dbReference>
<dbReference type="InterPro" id="IPR036397">
    <property type="entry name" value="RNaseH_sf"/>
</dbReference>
<dbReference type="GO" id="GO:0003676">
    <property type="term" value="F:nucleic acid binding"/>
    <property type="evidence" value="ECO:0007669"/>
    <property type="project" value="InterPro"/>
</dbReference>
<dbReference type="SUPFAM" id="SSF53098">
    <property type="entry name" value="Ribonuclease H-like"/>
    <property type="match status" value="1"/>
</dbReference>
<dbReference type="InterPro" id="IPR053151">
    <property type="entry name" value="RNase_H-like"/>
</dbReference>
<evidence type="ECO:0000259" key="2">
    <source>
        <dbReference type="Pfam" id="PF13966"/>
    </source>
</evidence>
<name>A0AAP0RY26_LIQFO</name>
<dbReference type="InterPro" id="IPR012337">
    <property type="entry name" value="RNaseH-like_sf"/>
</dbReference>
<comment type="caution">
    <text evidence="3">The sequence shown here is derived from an EMBL/GenBank/DDBJ whole genome shotgun (WGS) entry which is preliminary data.</text>
</comment>
<protein>
    <recommendedName>
        <fullName evidence="5">RNase H type-1 domain-containing protein</fullName>
    </recommendedName>
</protein>
<evidence type="ECO:0000313" key="3">
    <source>
        <dbReference type="EMBL" id="KAK9287181.1"/>
    </source>
</evidence>
<dbReference type="CDD" id="cd06222">
    <property type="entry name" value="RNase_H_like"/>
    <property type="match status" value="1"/>
</dbReference>
<evidence type="ECO:0000313" key="4">
    <source>
        <dbReference type="Proteomes" id="UP001415857"/>
    </source>
</evidence>
<keyword evidence="4" id="KW-1185">Reference proteome</keyword>